<dbReference type="EMBL" id="GU474899">
    <property type="protein sequence ID" value="ADI18755.1"/>
    <property type="molecule type" value="Genomic_DNA"/>
</dbReference>
<dbReference type="InterPro" id="IPR036388">
    <property type="entry name" value="WH-like_DNA-bd_sf"/>
</dbReference>
<comment type="function">
    <text evidence="6">Acts both as a biotin--[acetyl-CoA-carboxylase] ligase and a biotin-operon repressor. In the presence of ATP, BirA activates biotin to form the BirA-biotinyl-5'-adenylate (BirA-bio-5'-AMP or holoBirA) complex. HoloBirA can either transfer the biotinyl moiety to the biotin carboxyl carrier protein (BCCP) subunit of acetyl-CoA carboxylase, or bind to the biotin operator site and inhibit transcription of the operon.</text>
</comment>
<reference evidence="8" key="1">
    <citation type="journal article" date="2011" name="Environ. Microbiol.">
        <title>Time-series analyses of Monterey Bay coastal microbial picoplankton using a 'genome proxy' microarray.</title>
        <authorList>
            <person name="Rich V.I."/>
            <person name="Pham V.D."/>
            <person name="Eppley J."/>
            <person name="Shi Y."/>
            <person name="DeLong E.F."/>
        </authorList>
    </citation>
    <scope>NUCLEOTIDE SEQUENCE</scope>
</reference>
<keyword evidence="6" id="KW-0805">Transcription regulation</keyword>
<dbReference type="GO" id="GO:0004077">
    <property type="term" value="F:biotin--[biotin carboxyl-carrier protein] ligase activity"/>
    <property type="evidence" value="ECO:0007669"/>
    <property type="project" value="UniProtKB-UniRule"/>
</dbReference>
<feature type="domain" description="BPL/LPL catalytic" evidence="7">
    <location>
        <begin position="66"/>
        <end position="256"/>
    </location>
</feature>
<feature type="binding site" evidence="6">
    <location>
        <begin position="91"/>
        <end position="93"/>
    </location>
    <ligand>
        <name>biotin</name>
        <dbReference type="ChEBI" id="CHEBI:57586"/>
    </ligand>
</feature>
<keyword evidence="3 6" id="KW-0067">ATP-binding</keyword>
<dbReference type="Pfam" id="PF03099">
    <property type="entry name" value="BPL_LplA_LipB"/>
    <property type="match status" value="1"/>
</dbReference>
<dbReference type="Gene3D" id="3.30.930.10">
    <property type="entry name" value="Bira Bifunctional Protein, Domain 2"/>
    <property type="match status" value="1"/>
</dbReference>
<dbReference type="InterPro" id="IPR036390">
    <property type="entry name" value="WH_DNA-bd_sf"/>
</dbReference>
<dbReference type="InterPro" id="IPR008988">
    <property type="entry name" value="Transcriptional_repressor_C"/>
</dbReference>
<dbReference type="Pfam" id="PF08279">
    <property type="entry name" value="HTH_11"/>
    <property type="match status" value="1"/>
</dbReference>
<keyword evidence="1 6" id="KW-0436">Ligase</keyword>
<dbReference type="SUPFAM" id="SSF50037">
    <property type="entry name" value="C-terminal domain of transcriptional repressors"/>
    <property type="match status" value="1"/>
</dbReference>
<dbReference type="InterPro" id="IPR013196">
    <property type="entry name" value="HTH_11"/>
</dbReference>
<dbReference type="GO" id="GO:0006355">
    <property type="term" value="P:regulation of DNA-templated transcription"/>
    <property type="evidence" value="ECO:0007669"/>
    <property type="project" value="UniProtKB-UniRule"/>
</dbReference>
<dbReference type="SUPFAM" id="SSF46785">
    <property type="entry name" value="Winged helix' DNA-binding domain"/>
    <property type="match status" value="1"/>
</dbReference>
<organism evidence="8">
    <name type="scientific">uncultured gamma proteobacterium HF4000_36I10</name>
    <dbReference type="NCBI Taxonomy" id="710989"/>
    <lineage>
        <taxon>Bacteria</taxon>
        <taxon>Pseudomonadati</taxon>
        <taxon>Pseudomonadota</taxon>
        <taxon>Gammaproteobacteria</taxon>
        <taxon>environmental samples</taxon>
    </lineage>
</organism>
<name>E0XWG4_9GAMM</name>
<dbReference type="AlphaFoldDB" id="E0XWG4"/>
<protein>
    <recommendedName>
        <fullName evidence="6">Bifunctional ligase/repressor BirA</fullName>
    </recommendedName>
    <alternativeName>
        <fullName evidence="6">Biotin operon repressor</fullName>
    </alternativeName>
    <alternativeName>
        <fullName evidence="6">Biotin--[acetyl-CoA-carboxylase] ligase</fullName>
        <ecNumber evidence="6">6.3.4.15</ecNumber>
    </alternativeName>
    <alternativeName>
        <fullName evidence="6">Biotin--protein ligase</fullName>
    </alternativeName>
    <alternativeName>
        <fullName evidence="6">Biotin-[acetyl-CoA carboxylase] synthetase</fullName>
    </alternativeName>
</protein>
<dbReference type="NCBIfam" id="TIGR00121">
    <property type="entry name" value="birA_ligase"/>
    <property type="match status" value="1"/>
</dbReference>
<dbReference type="PROSITE" id="PS51733">
    <property type="entry name" value="BPL_LPL_CATALYTIC"/>
    <property type="match status" value="1"/>
</dbReference>
<feature type="binding site" evidence="6">
    <location>
        <position position="186"/>
    </location>
    <ligand>
        <name>biotin</name>
        <dbReference type="ChEBI" id="CHEBI:57586"/>
    </ligand>
</feature>
<evidence type="ECO:0000256" key="6">
    <source>
        <dbReference type="HAMAP-Rule" id="MF_00978"/>
    </source>
</evidence>
<dbReference type="PANTHER" id="PTHR12835:SF5">
    <property type="entry name" value="BIOTIN--PROTEIN LIGASE"/>
    <property type="match status" value="1"/>
</dbReference>
<comment type="similarity">
    <text evidence="6">Belongs to the biotin--protein ligase family.</text>
</comment>
<keyword evidence="2 6" id="KW-0547">Nucleotide-binding</keyword>
<proteinExistence type="inferred from homology"/>
<gene>
    <name evidence="6" type="primary">birA</name>
</gene>
<sequence length="325" mass="34701">MELSRLLAELADGGFHSGEELGVALGVSRTAIWKQLQKLDDVGLQVESVKGRGYRLPGGYCPLDADAIRSALSVDAASLLSSLFVEQQITSTNTLLAERARQGEASGGVCVAEQQTAGRGRLGRQWVSPYGRNLTFSVLWEFQNGAAALEGLSLGVGLAVAEALRDLGVVGLGLKWPNDVLCEGRKLAGVLLEMQGDAAGRCQVIIGIGLNVALPDDAPIDQAWTDLQRQGFAGSDRNQLLAQILNRLLPLLAGFEQAGFVELKERWQAFDALADEPAELRRGDEVVAGICRGVAPNGALRFETERGIDLISGGEVSLRRRQSKS</sequence>
<evidence type="ECO:0000256" key="3">
    <source>
        <dbReference type="ARBA" id="ARBA00022840"/>
    </source>
</evidence>
<evidence type="ECO:0000256" key="2">
    <source>
        <dbReference type="ARBA" id="ARBA00022741"/>
    </source>
</evidence>
<dbReference type="CDD" id="cd16442">
    <property type="entry name" value="BPL"/>
    <property type="match status" value="1"/>
</dbReference>
<dbReference type="SUPFAM" id="SSF55681">
    <property type="entry name" value="Class II aaRS and biotin synthetases"/>
    <property type="match status" value="1"/>
</dbReference>
<evidence type="ECO:0000256" key="4">
    <source>
        <dbReference type="ARBA" id="ARBA00023267"/>
    </source>
</evidence>
<evidence type="ECO:0000313" key="8">
    <source>
        <dbReference type="EMBL" id="ADI18755.1"/>
    </source>
</evidence>
<keyword evidence="6" id="KW-0804">Transcription</keyword>
<dbReference type="GO" id="GO:0005737">
    <property type="term" value="C:cytoplasm"/>
    <property type="evidence" value="ECO:0007669"/>
    <property type="project" value="TreeGrafter"/>
</dbReference>
<feature type="binding site" evidence="6">
    <location>
        <begin position="119"/>
        <end position="121"/>
    </location>
    <ligand>
        <name>biotin</name>
        <dbReference type="ChEBI" id="CHEBI:57586"/>
    </ligand>
</feature>
<dbReference type="Gene3D" id="1.10.10.10">
    <property type="entry name" value="Winged helix-like DNA-binding domain superfamily/Winged helix DNA-binding domain"/>
    <property type="match status" value="1"/>
</dbReference>
<dbReference type="InterPro" id="IPR003142">
    <property type="entry name" value="BPL_C"/>
</dbReference>
<dbReference type="Pfam" id="PF02237">
    <property type="entry name" value="BPL_C"/>
    <property type="match status" value="1"/>
</dbReference>
<feature type="DNA-binding region" description="H-T-H motif" evidence="6">
    <location>
        <begin position="18"/>
        <end position="37"/>
    </location>
</feature>
<dbReference type="GO" id="GO:0003677">
    <property type="term" value="F:DNA binding"/>
    <property type="evidence" value="ECO:0007669"/>
    <property type="project" value="UniProtKB-UniRule"/>
</dbReference>
<dbReference type="NCBIfam" id="NF008847">
    <property type="entry name" value="PRK11886.1-2"/>
    <property type="match status" value="1"/>
</dbReference>
<keyword evidence="6" id="KW-0678">Repressor</keyword>
<keyword evidence="4 6" id="KW-0092">Biotin</keyword>
<keyword evidence="6" id="KW-0238">DNA-binding</keyword>
<dbReference type="InterPro" id="IPR004408">
    <property type="entry name" value="Biotin_CoA_COase_ligase"/>
</dbReference>
<dbReference type="Gene3D" id="2.30.30.100">
    <property type="match status" value="1"/>
</dbReference>
<dbReference type="GO" id="GO:0005524">
    <property type="term" value="F:ATP binding"/>
    <property type="evidence" value="ECO:0007669"/>
    <property type="project" value="UniProtKB-UniRule"/>
</dbReference>
<dbReference type="InterPro" id="IPR045864">
    <property type="entry name" value="aa-tRNA-synth_II/BPL/LPL"/>
</dbReference>
<accession>E0XWG4</accession>
<dbReference type="PANTHER" id="PTHR12835">
    <property type="entry name" value="BIOTIN PROTEIN LIGASE"/>
    <property type="match status" value="1"/>
</dbReference>
<dbReference type="HAMAP" id="MF_00978">
    <property type="entry name" value="Bifunct_BirA"/>
    <property type="match status" value="1"/>
</dbReference>
<feature type="binding site" evidence="6">
    <location>
        <position position="115"/>
    </location>
    <ligand>
        <name>biotin</name>
        <dbReference type="ChEBI" id="CHEBI:57586"/>
    </ligand>
</feature>
<dbReference type="EC" id="6.3.4.15" evidence="6"/>
<evidence type="ECO:0000256" key="5">
    <source>
        <dbReference type="ARBA" id="ARBA00047846"/>
    </source>
</evidence>
<evidence type="ECO:0000259" key="7">
    <source>
        <dbReference type="PROSITE" id="PS51733"/>
    </source>
</evidence>
<dbReference type="InterPro" id="IPR030855">
    <property type="entry name" value="Bifunct_BirA"/>
</dbReference>
<evidence type="ECO:0000256" key="1">
    <source>
        <dbReference type="ARBA" id="ARBA00022598"/>
    </source>
</evidence>
<comment type="catalytic activity">
    <reaction evidence="5 6">
        <text>biotin + L-lysyl-[protein] + ATP = N(6)-biotinyl-L-lysyl-[protein] + AMP + diphosphate + H(+)</text>
        <dbReference type="Rhea" id="RHEA:11756"/>
        <dbReference type="Rhea" id="RHEA-COMP:9752"/>
        <dbReference type="Rhea" id="RHEA-COMP:10505"/>
        <dbReference type="ChEBI" id="CHEBI:15378"/>
        <dbReference type="ChEBI" id="CHEBI:29969"/>
        <dbReference type="ChEBI" id="CHEBI:30616"/>
        <dbReference type="ChEBI" id="CHEBI:33019"/>
        <dbReference type="ChEBI" id="CHEBI:57586"/>
        <dbReference type="ChEBI" id="CHEBI:83144"/>
        <dbReference type="ChEBI" id="CHEBI:456215"/>
        <dbReference type="EC" id="6.3.4.15"/>
    </reaction>
</comment>
<dbReference type="InterPro" id="IPR004143">
    <property type="entry name" value="BPL_LPL_catalytic"/>
</dbReference>